<comment type="caution">
    <text evidence="2">The sequence shown here is derived from an EMBL/GenBank/DDBJ whole genome shotgun (WGS) entry which is preliminary data.</text>
</comment>
<name>A0A934VJT5_9BACT</name>
<gene>
    <name evidence="2" type="ORF">JIN78_02595</name>
</gene>
<dbReference type="RefSeq" id="WP_377174359.1">
    <property type="nucleotide sequence ID" value="NZ_JBHUJA010000031.1"/>
</dbReference>
<dbReference type="AlphaFoldDB" id="A0A934VJT5"/>
<organism evidence="2 3">
    <name type="scientific">Roseibacillus ishigakijimensis</name>
    <dbReference type="NCBI Taxonomy" id="454146"/>
    <lineage>
        <taxon>Bacteria</taxon>
        <taxon>Pseudomonadati</taxon>
        <taxon>Verrucomicrobiota</taxon>
        <taxon>Verrucomicrobiia</taxon>
        <taxon>Verrucomicrobiales</taxon>
        <taxon>Verrucomicrobiaceae</taxon>
        <taxon>Roseibacillus</taxon>
    </lineage>
</organism>
<sequence>MNGIAILRRMAPNLLKAAPLKQEVSPHERDEGQSSLGQQTPLPTWMTPKR</sequence>
<accession>A0A934VJT5</accession>
<reference evidence="2" key="1">
    <citation type="submission" date="2021-01" db="EMBL/GenBank/DDBJ databases">
        <title>Modified the classification status of verrucomicrobia.</title>
        <authorList>
            <person name="Feng X."/>
        </authorList>
    </citation>
    <scope>NUCLEOTIDE SEQUENCE</scope>
    <source>
        <strain evidence="2">KCTC 12986</strain>
    </source>
</reference>
<feature type="compositionally biased region" description="Polar residues" evidence="1">
    <location>
        <begin position="33"/>
        <end position="42"/>
    </location>
</feature>
<evidence type="ECO:0000313" key="3">
    <source>
        <dbReference type="Proteomes" id="UP000604083"/>
    </source>
</evidence>
<dbReference type="Proteomes" id="UP000604083">
    <property type="component" value="Unassembled WGS sequence"/>
</dbReference>
<dbReference type="EMBL" id="JAENIO010000004">
    <property type="protein sequence ID" value="MBK1832939.1"/>
    <property type="molecule type" value="Genomic_DNA"/>
</dbReference>
<evidence type="ECO:0000256" key="1">
    <source>
        <dbReference type="SAM" id="MobiDB-lite"/>
    </source>
</evidence>
<proteinExistence type="predicted"/>
<keyword evidence="3" id="KW-1185">Reference proteome</keyword>
<evidence type="ECO:0000313" key="2">
    <source>
        <dbReference type="EMBL" id="MBK1832939.1"/>
    </source>
</evidence>
<feature type="region of interest" description="Disordered" evidence="1">
    <location>
        <begin position="15"/>
        <end position="50"/>
    </location>
</feature>
<protein>
    <submittedName>
        <fullName evidence="2">Uncharacterized protein</fullName>
    </submittedName>
</protein>